<dbReference type="RefSeq" id="WP_054571916.1">
    <property type="nucleotide sequence ID" value="NZ_LKKS01000011.1"/>
</dbReference>
<name>A0A0P7DF01_PSEPU</name>
<keyword evidence="1" id="KW-1133">Transmembrane helix</keyword>
<reference evidence="5 7" key="2">
    <citation type="submission" date="2018-10" db="EMBL/GenBank/DDBJ databases">
        <title>An outbreak of IMP-63 producing strain in France.</title>
        <authorList>
            <person name="Bour M."/>
            <person name="Liapis E."/>
            <person name="Plesiat P."/>
        </authorList>
    </citation>
    <scope>NUCLEOTIDE SEQUENCE [LARGE SCALE GENOMIC DNA]</scope>
    <source>
        <strain evidence="5 7">12917</strain>
    </source>
</reference>
<dbReference type="InterPro" id="IPR012373">
    <property type="entry name" value="Ferrdict_sens_TM"/>
</dbReference>
<accession>A0A0P7DF01</accession>
<evidence type="ECO:0000313" key="4">
    <source>
        <dbReference type="EMBL" id="KPM68648.1"/>
    </source>
</evidence>
<dbReference type="PANTHER" id="PTHR30273:SF2">
    <property type="entry name" value="PROTEIN FECR"/>
    <property type="match status" value="1"/>
</dbReference>
<comment type="caution">
    <text evidence="4">The sequence shown here is derived from an EMBL/GenBank/DDBJ whole genome shotgun (WGS) entry which is preliminary data.</text>
</comment>
<dbReference type="PIRSF" id="PIRSF018266">
    <property type="entry name" value="FecR"/>
    <property type="match status" value="1"/>
</dbReference>
<dbReference type="GO" id="GO:0016989">
    <property type="term" value="F:sigma factor antagonist activity"/>
    <property type="evidence" value="ECO:0007669"/>
    <property type="project" value="TreeGrafter"/>
</dbReference>
<dbReference type="Proteomes" id="UP000278162">
    <property type="component" value="Unassembled WGS sequence"/>
</dbReference>
<proteinExistence type="predicted"/>
<feature type="domain" description="FecR N-terminal" evidence="3">
    <location>
        <begin position="17"/>
        <end position="55"/>
    </location>
</feature>
<evidence type="ECO:0000259" key="3">
    <source>
        <dbReference type="Pfam" id="PF16220"/>
    </source>
</evidence>
<evidence type="ECO:0000313" key="7">
    <source>
        <dbReference type="Proteomes" id="UP000278162"/>
    </source>
</evidence>
<evidence type="ECO:0000256" key="1">
    <source>
        <dbReference type="SAM" id="Phobius"/>
    </source>
</evidence>
<dbReference type="Gene3D" id="2.60.120.1440">
    <property type="match status" value="1"/>
</dbReference>
<organism evidence="4 6">
    <name type="scientific">Pseudomonas putida</name>
    <name type="common">Arthrobacter siderocapsulatus</name>
    <dbReference type="NCBI Taxonomy" id="303"/>
    <lineage>
        <taxon>Bacteria</taxon>
        <taxon>Pseudomonadati</taxon>
        <taxon>Pseudomonadota</taxon>
        <taxon>Gammaproteobacteria</taxon>
        <taxon>Pseudomonadales</taxon>
        <taxon>Pseudomonadaceae</taxon>
        <taxon>Pseudomonas</taxon>
    </lineage>
</organism>
<evidence type="ECO:0000259" key="2">
    <source>
        <dbReference type="Pfam" id="PF04773"/>
    </source>
</evidence>
<evidence type="ECO:0000313" key="5">
    <source>
        <dbReference type="EMBL" id="RNF90123.1"/>
    </source>
</evidence>
<protein>
    <submittedName>
        <fullName evidence="5">FecR family protein</fullName>
    </submittedName>
    <submittedName>
        <fullName evidence="4">Peptide ABC transporter substrate-binding protein</fullName>
    </submittedName>
</protein>
<keyword evidence="1" id="KW-0472">Membrane</keyword>
<dbReference type="PANTHER" id="PTHR30273">
    <property type="entry name" value="PERIPLASMIC SIGNAL SENSOR AND SIGMA FACTOR ACTIVATOR FECR-RELATED"/>
    <property type="match status" value="1"/>
</dbReference>
<dbReference type="EMBL" id="RJAI01000024">
    <property type="protein sequence ID" value="RNF90123.1"/>
    <property type="molecule type" value="Genomic_DNA"/>
</dbReference>
<dbReference type="InterPro" id="IPR006860">
    <property type="entry name" value="FecR"/>
</dbReference>
<feature type="transmembrane region" description="Helical" evidence="1">
    <location>
        <begin position="96"/>
        <end position="115"/>
    </location>
</feature>
<dbReference type="Proteomes" id="UP000050437">
    <property type="component" value="Unassembled WGS sequence"/>
</dbReference>
<dbReference type="InterPro" id="IPR032623">
    <property type="entry name" value="FecR_N"/>
</dbReference>
<reference evidence="4 6" key="1">
    <citation type="submission" date="2015-10" db="EMBL/GenBank/DDBJ databases">
        <title>Pseudomonas putida clinical strains.</title>
        <authorList>
            <person name="Molina L."/>
            <person name="Udaondo Z."/>
        </authorList>
    </citation>
    <scope>NUCLEOTIDE SEQUENCE [LARGE SCALE GENOMIC DNA]</scope>
    <source>
        <strain evidence="4 6">HB13667</strain>
    </source>
</reference>
<keyword evidence="1" id="KW-0812">Transmembrane</keyword>
<dbReference type="Pfam" id="PF04773">
    <property type="entry name" value="FecR"/>
    <property type="match status" value="1"/>
</dbReference>
<dbReference type="EMBL" id="LKKS01000011">
    <property type="protein sequence ID" value="KPM68648.1"/>
    <property type="molecule type" value="Genomic_DNA"/>
</dbReference>
<gene>
    <name evidence="5" type="ORF">EFK07_10470</name>
    <name evidence="4" type="ORF">HB13667_01195</name>
</gene>
<feature type="domain" description="FecR protein" evidence="2">
    <location>
        <begin position="130"/>
        <end position="217"/>
    </location>
</feature>
<dbReference type="AlphaFoldDB" id="A0A0P7DF01"/>
<evidence type="ECO:0000313" key="6">
    <source>
        <dbReference type="Proteomes" id="UP000050437"/>
    </source>
</evidence>
<sequence length="334" mass="37098">MNTPTPNTSQGEQLTEDAAYWCMRLHDEDGTPEERLAFQQWVDADPEHAREFAEMLEIWEISSELPQNRSPLAAQPATVIAFPRSASRQPGRLRRLAVAAVIALGVLPVAGYTGWSLGLVPNDYRRYEAENSRRHVVLPDGSEVDLNLGTTLSYANFKDQRSVSLSRGEAYFHVSHDTRHPFVVNAADGSVTVTGTRFNVWKYQDEVVVTVTEGSVRVSTDRQHNQGSTLTPGMQARYHSRDYLPAVGRADTSAAIAWRDGRLILDDMSLAEALPLINRYLEQPVLLADQATAQVRVGGIYNTHDIDGLVNTLPKVLPLKLSRNQDGNRVLGLR</sequence>
<dbReference type="Pfam" id="PF16220">
    <property type="entry name" value="DUF4880"/>
    <property type="match status" value="1"/>
</dbReference>